<dbReference type="EMBL" id="JAAARO010000005">
    <property type="protein sequence ID" value="KAF5747674.1"/>
    <property type="molecule type" value="Genomic_DNA"/>
</dbReference>
<keyword evidence="3" id="KW-0813">Transport</keyword>
<dbReference type="InParanoid" id="A0A7J7DN80"/>
<organism evidence="6 7">
    <name type="scientific">Tripterygium wilfordii</name>
    <name type="common">Thunder God vine</name>
    <dbReference type="NCBI Taxonomy" id="458696"/>
    <lineage>
        <taxon>Eukaryota</taxon>
        <taxon>Viridiplantae</taxon>
        <taxon>Streptophyta</taxon>
        <taxon>Embryophyta</taxon>
        <taxon>Tracheophyta</taxon>
        <taxon>Spermatophyta</taxon>
        <taxon>Magnoliopsida</taxon>
        <taxon>eudicotyledons</taxon>
        <taxon>Gunneridae</taxon>
        <taxon>Pentapetalae</taxon>
        <taxon>rosids</taxon>
        <taxon>fabids</taxon>
        <taxon>Celastrales</taxon>
        <taxon>Celastraceae</taxon>
        <taxon>Tripterygium</taxon>
    </lineage>
</organism>
<evidence type="ECO:0000313" key="7">
    <source>
        <dbReference type="Proteomes" id="UP000593562"/>
    </source>
</evidence>
<feature type="signal peptide" evidence="4">
    <location>
        <begin position="1"/>
        <end position="24"/>
    </location>
</feature>
<dbReference type="PRINTS" id="PR00382">
    <property type="entry name" value="LIPIDTRNSFER"/>
</dbReference>
<dbReference type="GO" id="GO:0008289">
    <property type="term" value="F:lipid binding"/>
    <property type="evidence" value="ECO:0007669"/>
    <property type="project" value="UniProtKB-KW"/>
</dbReference>
<dbReference type="InterPro" id="IPR036312">
    <property type="entry name" value="Bifun_inhib/LTP/seed_sf"/>
</dbReference>
<dbReference type="PANTHER" id="PTHR33076">
    <property type="entry name" value="NON-SPECIFIC LIPID-TRANSFER PROTEIN 2-RELATED"/>
    <property type="match status" value="1"/>
</dbReference>
<evidence type="ECO:0000256" key="3">
    <source>
        <dbReference type="RuleBase" id="RU000628"/>
    </source>
</evidence>
<accession>A0A7J7DN80</accession>
<name>A0A7J7DN80_TRIWF</name>
<evidence type="ECO:0000256" key="1">
    <source>
        <dbReference type="ARBA" id="ARBA00009748"/>
    </source>
</evidence>
<keyword evidence="2" id="KW-1015">Disulfide bond</keyword>
<dbReference type="AlphaFoldDB" id="A0A7J7DN80"/>
<keyword evidence="3" id="KW-0446">Lipid-binding</keyword>
<feature type="domain" description="Bifunctional inhibitor/plant lipid transfer protein/seed storage helical" evidence="5">
    <location>
        <begin position="28"/>
        <end position="109"/>
    </location>
</feature>
<evidence type="ECO:0000256" key="4">
    <source>
        <dbReference type="SAM" id="SignalP"/>
    </source>
</evidence>
<reference evidence="6 7" key="1">
    <citation type="journal article" date="2020" name="Nat. Commun.">
        <title>Genome of Tripterygium wilfordii and identification of cytochrome P450 involved in triptolide biosynthesis.</title>
        <authorList>
            <person name="Tu L."/>
            <person name="Su P."/>
            <person name="Zhang Z."/>
            <person name="Gao L."/>
            <person name="Wang J."/>
            <person name="Hu T."/>
            <person name="Zhou J."/>
            <person name="Zhang Y."/>
            <person name="Zhao Y."/>
            <person name="Liu Y."/>
            <person name="Song Y."/>
            <person name="Tong Y."/>
            <person name="Lu Y."/>
            <person name="Yang J."/>
            <person name="Xu C."/>
            <person name="Jia M."/>
            <person name="Peters R.J."/>
            <person name="Huang L."/>
            <person name="Gao W."/>
        </authorList>
    </citation>
    <scope>NUCLEOTIDE SEQUENCE [LARGE SCALE GENOMIC DNA]</scope>
    <source>
        <strain evidence="7">cv. XIE 37</strain>
        <tissue evidence="6">Leaf</tissue>
    </source>
</reference>
<dbReference type="SUPFAM" id="SSF47699">
    <property type="entry name" value="Bifunctional inhibitor/lipid-transfer protein/seed storage 2S albumin"/>
    <property type="match status" value="1"/>
</dbReference>
<keyword evidence="4" id="KW-0732">Signal</keyword>
<dbReference type="PROSITE" id="PS00597">
    <property type="entry name" value="PLANT_LTP"/>
    <property type="match status" value="1"/>
</dbReference>
<comment type="function">
    <text evidence="3">Plant non-specific lipid-transfer proteins transfer phospholipids as well as galactolipids across membranes. May play a role in wax or cutin deposition in the cell walls of expanding epidermal cells and certain secretory tissues.</text>
</comment>
<evidence type="ECO:0000313" key="6">
    <source>
        <dbReference type="EMBL" id="KAF5747674.1"/>
    </source>
</evidence>
<dbReference type="Pfam" id="PF00234">
    <property type="entry name" value="Tryp_alpha_amyl"/>
    <property type="match status" value="1"/>
</dbReference>
<keyword evidence="7" id="KW-1185">Reference proteome</keyword>
<dbReference type="OrthoDB" id="1890443at2759"/>
<dbReference type="SMART" id="SM00499">
    <property type="entry name" value="AAI"/>
    <property type="match status" value="1"/>
</dbReference>
<evidence type="ECO:0000259" key="5">
    <source>
        <dbReference type="SMART" id="SM00499"/>
    </source>
</evidence>
<protein>
    <recommendedName>
        <fullName evidence="3">Non-specific lipid-transfer protein</fullName>
    </recommendedName>
</protein>
<dbReference type="Proteomes" id="UP000593562">
    <property type="component" value="Unassembled WGS sequence"/>
</dbReference>
<comment type="similarity">
    <text evidence="1 3">Belongs to the plant LTP family.</text>
</comment>
<dbReference type="InterPro" id="IPR016140">
    <property type="entry name" value="Bifunc_inhib/LTP/seed_store"/>
</dbReference>
<comment type="caution">
    <text evidence="6">The sequence shown here is derived from an EMBL/GenBank/DDBJ whole genome shotgun (WGS) entry which is preliminary data.</text>
</comment>
<dbReference type="CDD" id="cd01960">
    <property type="entry name" value="nsLTP1"/>
    <property type="match status" value="1"/>
</dbReference>
<feature type="chain" id="PRO_5029587571" description="Non-specific lipid-transfer protein" evidence="4">
    <location>
        <begin position="25"/>
        <end position="113"/>
    </location>
</feature>
<evidence type="ECO:0000256" key="2">
    <source>
        <dbReference type="ARBA" id="ARBA00023157"/>
    </source>
</evidence>
<dbReference type="FunCoup" id="A0A7J7DN80">
    <property type="interactions" value="1682"/>
</dbReference>
<dbReference type="Gene3D" id="1.10.110.10">
    <property type="entry name" value="Plant lipid-transfer and hydrophobic proteins"/>
    <property type="match status" value="1"/>
</dbReference>
<dbReference type="GO" id="GO:0006869">
    <property type="term" value="P:lipid transport"/>
    <property type="evidence" value="ECO:0007669"/>
    <property type="project" value="InterPro"/>
</dbReference>
<sequence>MAGIKIVSMLLVCMLVAAPMATDAAMNCGIVINLLRPCVDYLRGTKPLPPACCNGVRSLNSQASNTRDRQIACGCLKSAAGGVNANLAGGLPGKCGVNIPYKISPSTDCTKIR</sequence>
<dbReference type="InterPro" id="IPR000528">
    <property type="entry name" value="Plant_nsLTP"/>
</dbReference>
<proteinExistence type="inferred from homology"/>
<gene>
    <name evidence="6" type="ORF">HS088_TW05G00401</name>
</gene>